<dbReference type="GO" id="GO:0035438">
    <property type="term" value="F:cyclic-di-GMP binding"/>
    <property type="evidence" value="ECO:0007669"/>
    <property type="project" value="InterPro"/>
</dbReference>
<dbReference type="InterPro" id="IPR009875">
    <property type="entry name" value="PilZ_domain"/>
</dbReference>
<name>A0A1X7G7R1_9SPHN</name>
<evidence type="ECO:0000313" key="3">
    <source>
        <dbReference type="Proteomes" id="UP000192934"/>
    </source>
</evidence>
<dbReference type="Pfam" id="PF07238">
    <property type="entry name" value="PilZ"/>
    <property type="match status" value="1"/>
</dbReference>
<protein>
    <submittedName>
        <fullName evidence="2">PilZ domain-containing protein</fullName>
    </submittedName>
</protein>
<dbReference type="OrthoDB" id="7391081at2"/>
<accession>A0A1X7G7R1</accession>
<evidence type="ECO:0000313" key="2">
    <source>
        <dbReference type="EMBL" id="SMF65471.1"/>
    </source>
</evidence>
<reference evidence="3" key="1">
    <citation type="submission" date="2017-04" db="EMBL/GenBank/DDBJ databases">
        <authorList>
            <person name="Varghese N."/>
            <person name="Submissions S."/>
        </authorList>
    </citation>
    <scope>NUCLEOTIDE SEQUENCE [LARGE SCALE GENOMIC DNA]</scope>
    <source>
        <strain evidence="3">Dd16</strain>
    </source>
</reference>
<dbReference type="RefSeq" id="WP_085218058.1">
    <property type="nucleotide sequence ID" value="NZ_LT840185.1"/>
</dbReference>
<organism evidence="2 3">
    <name type="scientific">Allosphingosinicella indica</name>
    <dbReference type="NCBI Taxonomy" id="941907"/>
    <lineage>
        <taxon>Bacteria</taxon>
        <taxon>Pseudomonadati</taxon>
        <taxon>Pseudomonadota</taxon>
        <taxon>Alphaproteobacteria</taxon>
        <taxon>Sphingomonadales</taxon>
        <taxon>Sphingomonadaceae</taxon>
        <taxon>Allosphingosinicella</taxon>
    </lineage>
</organism>
<dbReference type="Proteomes" id="UP000192934">
    <property type="component" value="Chromosome I"/>
</dbReference>
<keyword evidence="3" id="KW-1185">Reference proteome</keyword>
<dbReference type="SUPFAM" id="SSF141371">
    <property type="entry name" value="PilZ domain-like"/>
    <property type="match status" value="1"/>
</dbReference>
<proteinExistence type="predicted"/>
<dbReference type="EMBL" id="LT840185">
    <property type="protein sequence ID" value="SMF65471.1"/>
    <property type="molecule type" value="Genomic_DNA"/>
</dbReference>
<gene>
    <name evidence="2" type="ORF">SAMN06295910_1311</name>
</gene>
<dbReference type="AlphaFoldDB" id="A0A1X7G7R1"/>
<feature type="domain" description="PilZ" evidence="1">
    <location>
        <begin position="17"/>
        <end position="95"/>
    </location>
</feature>
<sequence length="99" mass="11132">MYLEKLITRSEPRIVDQRSEPRHGAVIDQATITFRGERIAVPVVDISSRGTRVVSGILPRIGETISVQFDDCSRIQAFVRWVKDGQLGLNFGHEIILEA</sequence>
<evidence type="ECO:0000259" key="1">
    <source>
        <dbReference type="Pfam" id="PF07238"/>
    </source>
</evidence>